<evidence type="ECO:0000259" key="3">
    <source>
        <dbReference type="Pfam" id="PF00561"/>
    </source>
</evidence>
<evidence type="ECO:0000313" key="5">
    <source>
        <dbReference type="Proteomes" id="UP001156706"/>
    </source>
</evidence>
<name>A0ABQ5YE58_9NEIS</name>
<sequence>MYQPLYPARQQYQRLRDVDYRLLRWGQAGAQPLLLLHGWMDSAETFQFMLDAAPAILRNYDVIAPDWRGFGLSSWASEGYYFPDYLADLDTLLGWLAPTGPVALLGHSMGGIVAGLYAGIRPERVGKLISLEGFGLPATQPEQAPARYRRWLNEQAAGASWRSLAGMEEMAARLQKTHAKLDGDQAAWLAAALTARSDEGWRYRADPRHRWVNPVLYRLEEAMACWREVSADTLWLAGDEAKLLSWLGETPEQFALRRACIARLQYQVLPGCGHNLHHDAPALVAQRVADFLAQ</sequence>
<feature type="domain" description="AB hydrolase-1" evidence="3">
    <location>
        <begin position="32"/>
        <end position="281"/>
    </location>
</feature>
<dbReference type="PANTHER" id="PTHR43798">
    <property type="entry name" value="MONOACYLGLYCEROL LIPASE"/>
    <property type="match status" value="1"/>
</dbReference>
<dbReference type="PRINTS" id="PR00412">
    <property type="entry name" value="EPOXHYDRLASE"/>
</dbReference>
<dbReference type="InterPro" id="IPR000073">
    <property type="entry name" value="AB_hydrolase_1"/>
</dbReference>
<dbReference type="Pfam" id="PF00561">
    <property type="entry name" value="Abhydrolase_1"/>
    <property type="match status" value="1"/>
</dbReference>
<evidence type="ECO:0000256" key="1">
    <source>
        <dbReference type="ARBA" id="ARBA00008645"/>
    </source>
</evidence>
<reference evidence="5" key="1">
    <citation type="journal article" date="2019" name="Int. J. Syst. Evol. Microbiol.">
        <title>The Global Catalogue of Microorganisms (GCM) 10K type strain sequencing project: providing services to taxonomists for standard genome sequencing and annotation.</title>
        <authorList>
            <consortium name="The Broad Institute Genomics Platform"/>
            <consortium name="The Broad Institute Genome Sequencing Center for Infectious Disease"/>
            <person name="Wu L."/>
            <person name="Ma J."/>
        </authorList>
    </citation>
    <scope>NUCLEOTIDE SEQUENCE [LARGE SCALE GENOMIC DNA]</scope>
    <source>
        <strain evidence="5">NBRC 110044</strain>
    </source>
</reference>
<comment type="similarity">
    <text evidence="1">Belongs to the AB hydrolase superfamily.</text>
</comment>
<dbReference type="SUPFAM" id="SSF53474">
    <property type="entry name" value="alpha/beta-Hydrolases"/>
    <property type="match status" value="1"/>
</dbReference>
<accession>A0ABQ5YE58</accession>
<keyword evidence="5" id="KW-1185">Reference proteome</keyword>
<gene>
    <name evidence="4" type="ORF">GCM10007907_15470</name>
</gene>
<keyword evidence="2 4" id="KW-0378">Hydrolase</keyword>
<dbReference type="GO" id="GO:0016787">
    <property type="term" value="F:hydrolase activity"/>
    <property type="evidence" value="ECO:0007669"/>
    <property type="project" value="UniProtKB-KW"/>
</dbReference>
<dbReference type="InterPro" id="IPR050266">
    <property type="entry name" value="AB_hydrolase_sf"/>
</dbReference>
<dbReference type="RefSeq" id="WP_284195892.1">
    <property type="nucleotide sequence ID" value="NZ_BSOG01000002.1"/>
</dbReference>
<dbReference type="Gene3D" id="3.40.50.1820">
    <property type="entry name" value="alpha/beta hydrolase"/>
    <property type="match status" value="1"/>
</dbReference>
<evidence type="ECO:0000256" key="2">
    <source>
        <dbReference type="ARBA" id="ARBA00022801"/>
    </source>
</evidence>
<dbReference type="InterPro" id="IPR029058">
    <property type="entry name" value="AB_hydrolase_fold"/>
</dbReference>
<dbReference type="InterPro" id="IPR000639">
    <property type="entry name" value="Epox_hydrolase-like"/>
</dbReference>
<proteinExistence type="inferred from homology"/>
<protein>
    <submittedName>
        <fullName evidence="4">Alpha/beta hydrolase</fullName>
    </submittedName>
</protein>
<dbReference type="EMBL" id="BSOG01000002">
    <property type="protein sequence ID" value="GLR12757.1"/>
    <property type="molecule type" value="Genomic_DNA"/>
</dbReference>
<evidence type="ECO:0000313" key="4">
    <source>
        <dbReference type="EMBL" id="GLR12757.1"/>
    </source>
</evidence>
<dbReference type="Proteomes" id="UP001156706">
    <property type="component" value="Unassembled WGS sequence"/>
</dbReference>
<dbReference type="PANTHER" id="PTHR43798:SF14">
    <property type="entry name" value="SERINE HYDROLASE-LIKE PROTEIN DDB_G0286239"/>
    <property type="match status" value="1"/>
</dbReference>
<comment type="caution">
    <text evidence="4">The sequence shown here is derived from an EMBL/GenBank/DDBJ whole genome shotgun (WGS) entry which is preliminary data.</text>
</comment>
<organism evidence="4 5">
    <name type="scientific">Chitinimonas prasina</name>
    <dbReference type="NCBI Taxonomy" id="1434937"/>
    <lineage>
        <taxon>Bacteria</taxon>
        <taxon>Pseudomonadati</taxon>
        <taxon>Pseudomonadota</taxon>
        <taxon>Betaproteobacteria</taxon>
        <taxon>Neisseriales</taxon>
        <taxon>Chitinibacteraceae</taxon>
        <taxon>Chitinimonas</taxon>
    </lineage>
</organism>
<dbReference type="PRINTS" id="PR00111">
    <property type="entry name" value="ABHYDROLASE"/>
</dbReference>